<evidence type="ECO:0000259" key="1">
    <source>
        <dbReference type="PROSITE" id="PS51832"/>
    </source>
</evidence>
<dbReference type="InterPro" id="IPR037522">
    <property type="entry name" value="HD_GYP_dom"/>
</dbReference>
<dbReference type="Pfam" id="PF13487">
    <property type="entry name" value="HD_5"/>
    <property type="match status" value="1"/>
</dbReference>
<dbReference type="AlphaFoldDB" id="A0A927BZW7"/>
<dbReference type="PROSITE" id="PS51832">
    <property type="entry name" value="HD_GYP"/>
    <property type="match status" value="1"/>
</dbReference>
<dbReference type="SMART" id="SM00471">
    <property type="entry name" value="HDc"/>
    <property type="match status" value="1"/>
</dbReference>
<keyword evidence="3" id="KW-1185">Reference proteome</keyword>
<gene>
    <name evidence="2" type="ORF">IDH44_24470</name>
</gene>
<comment type="caution">
    <text evidence="2">The sequence shown here is derived from an EMBL/GenBank/DDBJ whole genome shotgun (WGS) entry which is preliminary data.</text>
</comment>
<feature type="domain" description="HD-GYP" evidence="1">
    <location>
        <begin position="1"/>
        <end position="185"/>
    </location>
</feature>
<dbReference type="NCBIfam" id="TIGR00277">
    <property type="entry name" value="HDIG"/>
    <property type="match status" value="1"/>
</dbReference>
<dbReference type="Gene3D" id="1.10.3210.10">
    <property type="entry name" value="Hypothetical protein af1432"/>
    <property type="match status" value="1"/>
</dbReference>
<dbReference type="Proteomes" id="UP000621560">
    <property type="component" value="Unassembled WGS sequence"/>
</dbReference>
<evidence type="ECO:0000313" key="2">
    <source>
        <dbReference type="EMBL" id="MBD2848348.1"/>
    </source>
</evidence>
<accession>A0A927BZW7</accession>
<dbReference type="SUPFAM" id="SSF109604">
    <property type="entry name" value="HD-domain/PDEase-like"/>
    <property type="match status" value="1"/>
</dbReference>
<proteinExistence type="predicted"/>
<dbReference type="InterPro" id="IPR006675">
    <property type="entry name" value="HDIG_dom"/>
</dbReference>
<evidence type="ECO:0000313" key="3">
    <source>
        <dbReference type="Proteomes" id="UP000621560"/>
    </source>
</evidence>
<dbReference type="InterPro" id="IPR003607">
    <property type="entry name" value="HD/PDEase_dom"/>
</dbReference>
<reference evidence="2" key="1">
    <citation type="submission" date="2020-09" db="EMBL/GenBank/DDBJ databases">
        <title>A novel bacterium of genus Paenibacillus, isolated from South China Sea.</title>
        <authorList>
            <person name="Huang H."/>
            <person name="Mo K."/>
            <person name="Hu Y."/>
        </authorList>
    </citation>
    <scope>NUCLEOTIDE SEQUENCE</scope>
    <source>
        <strain evidence="2">IB182496</strain>
    </source>
</reference>
<dbReference type="EMBL" id="JACXIZ010000062">
    <property type="protein sequence ID" value="MBD2848348.1"/>
    <property type="molecule type" value="Genomic_DNA"/>
</dbReference>
<dbReference type="PANTHER" id="PTHR43155:SF2">
    <property type="entry name" value="CYCLIC DI-GMP PHOSPHODIESTERASE PA4108"/>
    <property type="match status" value="1"/>
</dbReference>
<dbReference type="PANTHER" id="PTHR43155">
    <property type="entry name" value="CYCLIC DI-GMP PHOSPHODIESTERASE PA4108-RELATED"/>
    <property type="match status" value="1"/>
</dbReference>
<name>A0A927BZW7_9BACL</name>
<sequence>MDVLLHKSSETYHHCVRVALLSERMGQALHMSRRSIDRLMRGCFVHDLGKVMLPREILTKKAPLNAKEWTIMKLHPLLGADLLELGKGMEPEVVEMVRHHHERWDGTGYPSGLKGEEIPFYSRLCAVVDAFDSMISDRPYRRALTVQEAKEELHRGSGTQFDRRMVRLFLDVYEEVPMMYVDRPLQLASQRS</sequence>
<dbReference type="CDD" id="cd00077">
    <property type="entry name" value="HDc"/>
    <property type="match status" value="1"/>
</dbReference>
<organism evidence="2 3">
    <name type="scientific">Paenibacillus sabuli</name>
    <dbReference type="NCBI Taxonomy" id="2772509"/>
    <lineage>
        <taxon>Bacteria</taxon>
        <taxon>Bacillati</taxon>
        <taxon>Bacillota</taxon>
        <taxon>Bacilli</taxon>
        <taxon>Bacillales</taxon>
        <taxon>Paenibacillaceae</taxon>
        <taxon>Paenibacillus</taxon>
    </lineage>
</organism>
<protein>
    <submittedName>
        <fullName evidence="2">HD-GYP domain-containing protein</fullName>
    </submittedName>
</protein>